<dbReference type="InterPro" id="IPR012349">
    <property type="entry name" value="Split_barrel_FMN-bd"/>
</dbReference>
<dbReference type="RefSeq" id="WP_012834270.1">
    <property type="nucleotide sequence ID" value="NC_013441.1"/>
</dbReference>
<dbReference type="Pfam" id="PF01243">
    <property type="entry name" value="PNPOx_N"/>
    <property type="match status" value="1"/>
</dbReference>
<dbReference type="InterPro" id="IPR019920">
    <property type="entry name" value="F420-binding_dom_put"/>
</dbReference>
<reference evidence="4" key="1">
    <citation type="submission" date="2009-10" db="EMBL/GenBank/DDBJ databases">
        <title>The complete chromosome of Gordonia bronchialis DSM 43247.</title>
        <authorList>
            <consortium name="US DOE Joint Genome Institute (JGI-PGF)"/>
            <person name="Lucas S."/>
            <person name="Copeland A."/>
            <person name="Lapidus A."/>
            <person name="Glavina del Rio T."/>
            <person name="Dalin E."/>
            <person name="Tice H."/>
            <person name="Bruce D."/>
            <person name="Goodwin L."/>
            <person name="Pitluck S."/>
            <person name="Kyrpides N."/>
            <person name="Mavromatis K."/>
            <person name="Ivanova N."/>
            <person name="Ovchinnikova G."/>
            <person name="Saunders E."/>
            <person name="Brettin T."/>
            <person name="Detter J.C."/>
            <person name="Han C."/>
            <person name="Larimer F."/>
            <person name="Land M."/>
            <person name="Hauser L."/>
            <person name="Markowitz V."/>
            <person name="Cheng J.-F."/>
            <person name="Hugenholtz P."/>
            <person name="Woyke T."/>
            <person name="Wu D."/>
            <person name="Jando M."/>
            <person name="Schneider S."/>
            <person name="Goeker M."/>
            <person name="Klenk H.-P."/>
            <person name="Eisen J.A."/>
        </authorList>
    </citation>
    <scope>NUCLEOTIDE SEQUENCE [LARGE SCALE GENOMIC DNA]</scope>
    <source>
        <strain evidence="4">ATCC 25592 / DSM 43247 / BCRC 13721 / JCM 3198 / KCTC 3076 / NBRC 16047 / NCTC 10667</strain>
    </source>
</reference>
<dbReference type="AlphaFoldDB" id="D0LDU2"/>
<dbReference type="PANTHER" id="PTHR35176">
    <property type="entry name" value="HEME OXYGENASE HI_0854-RELATED"/>
    <property type="match status" value="1"/>
</dbReference>
<dbReference type="NCBIfam" id="TIGR03618">
    <property type="entry name" value="Rv1155_F420"/>
    <property type="match status" value="1"/>
</dbReference>
<keyword evidence="4" id="KW-1185">Reference proteome</keyword>
<dbReference type="InterPro" id="IPR011576">
    <property type="entry name" value="Pyridox_Oxase_N"/>
</dbReference>
<feature type="domain" description="Pyridoxamine 5'-phosphate oxidase N-terminal" evidence="2">
    <location>
        <begin position="16"/>
        <end position="133"/>
    </location>
</feature>
<sequence length="140" mass="15403">MTSPSHRNPISAPTLAPEALDFLAERHLATMSTVRTDGTPHVVAVGFTYDEASGLARVITVDGSQKVRNVERAGYAALSHVDGPRWITLEGTATVSRDRTRVAEAERRYAARYREPKPNPRRVVIEVEVRRVLGSKTLLG</sequence>
<dbReference type="STRING" id="526226.Gbro_2474"/>
<dbReference type="OrthoDB" id="4551790at2"/>
<evidence type="ECO:0000259" key="2">
    <source>
        <dbReference type="Pfam" id="PF01243"/>
    </source>
</evidence>
<reference evidence="3 4" key="2">
    <citation type="journal article" date="2010" name="Stand. Genomic Sci.">
        <title>Complete genome sequence of Gordonia bronchialis type strain (3410).</title>
        <authorList>
            <person name="Ivanova N."/>
            <person name="Sikorski J."/>
            <person name="Jando M."/>
            <person name="Lapidus A."/>
            <person name="Nolan M."/>
            <person name="Lucas S."/>
            <person name="Del Rio T.G."/>
            <person name="Tice H."/>
            <person name="Copeland A."/>
            <person name="Cheng J.F."/>
            <person name="Chen F."/>
            <person name="Bruce D."/>
            <person name="Goodwin L."/>
            <person name="Pitluck S."/>
            <person name="Mavromatis K."/>
            <person name="Ovchinnikova G."/>
            <person name="Pati A."/>
            <person name="Chen A."/>
            <person name="Palaniappan K."/>
            <person name="Land M."/>
            <person name="Hauser L."/>
            <person name="Chang Y.J."/>
            <person name="Jeffries C.D."/>
            <person name="Chain P."/>
            <person name="Saunders E."/>
            <person name="Han C."/>
            <person name="Detter J.C."/>
            <person name="Brettin T."/>
            <person name="Rohde M."/>
            <person name="Goker M."/>
            <person name="Bristow J."/>
            <person name="Eisen J.A."/>
            <person name="Markowitz V."/>
            <person name="Hugenholtz P."/>
            <person name="Klenk H.P."/>
            <person name="Kyrpides N.C."/>
        </authorList>
    </citation>
    <scope>NUCLEOTIDE SEQUENCE [LARGE SCALE GENOMIC DNA]</scope>
    <source>
        <strain evidence="4">ATCC 25592 / DSM 43247 / BCRC 13721 / JCM 3198 / KCTC 3076 / NBRC 16047 / NCTC 10667</strain>
    </source>
</reference>
<dbReference type="KEGG" id="gbr:Gbro_2474"/>
<evidence type="ECO:0000313" key="4">
    <source>
        <dbReference type="Proteomes" id="UP000001219"/>
    </source>
</evidence>
<dbReference type="HOGENOM" id="CLU_134364_0_0_11"/>
<dbReference type="eggNOG" id="COG3871">
    <property type="taxonomic scope" value="Bacteria"/>
</dbReference>
<dbReference type="GO" id="GO:0016627">
    <property type="term" value="F:oxidoreductase activity, acting on the CH-CH group of donors"/>
    <property type="evidence" value="ECO:0007669"/>
    <property type="project" value="TreeGrafter"/>
</dbReference>
<dbReference type="InterPro" id="IPR052019">
    <property type="entry name" value="F420H2_bilvrd_red/Heme_oxyg"/>
</dbReference>
<name>D0LDU2_GORB4</name>
<dbReference type="Gene3D" id="2.30.110.10">
    <property type="entry name" value="Electron Transport, Fmn-binding Protein, Chain A"/>
    <property type="match status" value="1"/>
</dbReference>
<evidence type="ECO:0000313" key="3">
    <source>
        <dbReference type="EMBL" id="ACY21715.1"/>
    </source>
</evidence>
<dbReference type="PANTHER" id="PTHR35176:SF1">
    <property type="entry name" value="F420H(2)-DEPENDENT BILIVERDIN REDUCTASE"/>
    <property type="match status" value="1"/>
</dbReference>
<dbReference type="GO" id="GO:0070967">
    <property type="term" value="F:coenzyme F420 binding"/>
    <property type="evidence" value="ECO:0007669"/>
    <property type="project" value="TreeGrafter"/>
</dbReference>
<proteinExistence type="predicted"/>
<gene>
    <name evidence="3" type="ordered locus">Gbro_2474</name>
</gene>
<evidence type="ECO:0000256" key="1">
    <source>
        <dbReference type="ARBA" id="ARBA00023002"/>
    </source>
</evidence>
<accession>D0LDU2</accession>
<dbReference type="SUPFAM" id="SSF50475">
    <property type="entry name" value="FMN-binding split barrel"/>
    <property type="match status" value="1"/>
</dbReference>
<dbReference type="EMBL" id="CP001802">
    <property type="protein sequence ID" value="ACY21715.1"/>
    <property type="molecule type" value="Genomic_DNA"/>
</dbReference>
<keyword evidence="1" id="KW-0560">Oxidoreductase</keyword>
<dbReference type="Proteomes" id="UP000001219">
    <property type="component" value="Chromosome"/>
</dbReference>
<dbReference type="GO" id="GO:0005829">
    <property type="term" value="C:cytosol"/>
    <property type="evidence" value="ECO:0007669"/>
    <property type="project" value="TreeGrafter"/>
</dbReference>
<organism evidence="3 4">
    <name type="scientific">Gordonia bronchialis (strain ATCC 25592 / DSM 43247 / BCRC 13721 / JCM 3198 / KCTC 3076 / NBRC 16047 / NCTC 10667)</name>
    <name type="common">Rhodococcus bronchialis</name>
    <dbReference type="NCBI Taxonomy" id="526226"/>
    <lineage>
        <taxon>Bacteria</taxon>
        <taxon>Bacillati</taxon>
        <taxon>Actinomycetota</taxon>
        <taxon>Actinomycetes</taxon>
        <taxon>Mycobacteriales</taxon>
        <taxon>Gordoniaceae</taxon>
        <taxon>Gordonia</taxon>
    </lineage>
</organism>
<protein>
    <submittedName>
        <fullName evidence="3">PPOX class putative F420-dependent enzyme</fullName>
    </submittedName>
</protein>